<dbReference type="RefSeq" id="WP_039471132.1">
    <property type="nucleotide sequence ID" value="NZ_JSYN01000002.1"/>
</dbReference>
<keyword evidence="3" id="KW-1185">Reference proteome</keyword>
<keyword evidence="1" id="KW-0812">Transmembrane</keyword>
<dbReference type="GO" id="GO:0005886">
    <property type="term" value="C:plasma membrane"/>
    <property type="evidence" value="ECO:0007669"/>
    <property type="project" value="TreeGrafter"/>
</dbReference>
<feature type="transmembrane region" description="Helical" evidence="1">
    <location>
        <begin position="12"/>
        <end position="32"/>
    </location>
</feature>
<dbReference type="AlphaFoldDB" id="A0A0C1G8U7"/>
<dbReference type="GO" id="GO:0004713">
    <property type="term" value="F:protein tyrosine kinase activity"/>
    <property type="evidence" value="ECO:0007669"/>
    <property type="project" value="TreeGrafter"/>
</dbReference>
<organism evidence="2 3">
    <name type="scientific">Pedobacter kyungheensis</name>
    <dbReference type="NCBI Taxonomy" id="1069985"/>
    <lineage>
        <taxon>Bacteria</taxon>
        <taxon>Pseudomonadati</taxon>
        <taxon>Bacteroidota</taxon>
        <taxon>Sphingobacteriia</taxon>
        <taxon>Sphingobacteriales</taxon>
        <taxon>Sphingobacteriaceae</taxon>
        <taxon>Pedobacter</taxon>
    </lineage>
</organism>
<accession>A0A0C1G8U7</accession>
<dbReference type="OrthoDB" id="972983at2"/>
<feature type="transmembrane region" description="Helical" evidence="1">
    <location>
        <begin position="459"/>
        <end position="483"/>
    </location>
</feature>
<dbReference type="InterPro" id="IPR027417">
    <property type="entry name" value="P-loop_NTPase"/>
</dbReference>
<evidence type="ECO:0008006" key="4">
    <source>
        <dbReference type="Google" id="ProtNLM"/>
    </source>
</evidence>
<evidence type="ECO:0000313" key="2">
    <source>
        <dbReference type="EMBL" id="KIA96529.1"/>
    </source>
</evidence>
<dbReference type="Gene3D" id="3.40.50.300">
    <property type="entry name" value="P-loop containing nucleotide triphosphate hydrolases"/>
    <property type="match status" value="1"/>
</dbReference>
<name>A0A0C1G8U7_9SPHI</name>
<evidence type="ECO:0000256" key="1">
    <source>
        <dbReference type="SAM" id="Phobius"/>
    </source>
</evidence>
<gene>
    <name evidence="2" type="ORF">OC25_01915</name>
</gene>
<keyword evidence="1" id="KW-1133">Transmembrane helix</keyword>
<dbReference type="EMBL" id="JSYN01000002">
    <property type="protein sequence ID" value="KIA96529.1"/>
    <property type="molecule type" value="Genomic_DNA"/>
</dbReference>
<dbReference type="InterPro" id="IPR050445">
    <property type="entry name" value="Bact_polysacc_biosynth/exp"/>
</dbReference>
<reference evidence="2 3" key="1">
    <citation type="submission" date="2014-10" db="EMBL/GenBank/DDBJ databases">
        <title>Pedobacter Kyungheensis.</title>
        <authorList>
            <person name="Anderson B.M."/>
            <person name="Newman J.D."/>
        </authorList>
    </citation>
    <scope>NUCLEOTIDE SEQUENCE [LARGE SCALE GENOMIC DNA]</scope>
    <source>
        <strain evidence="2 3">KACC 16221</strain>
    </source>
</reference>
<proteinExistence type="predicted"/>
<sequence length="717" mass="80629">MNIQKSLDTVIRYRWIIIAIFILTIVVSFFVLRNLPKDYKSEAKLSTGLLDPSRQLAPDRASYTGPDIIIKLNQQFSTIMDIMRMPKNISLLSYRLILHDLKDEKSTFKPWSAELKALTDAQRQESIAQFEDRLNKKQVLTPLDNGKIKLYQLVTSMGYDEKSLNKKLDINHEQNSDFISVAYTSNNTLLSVFVVNTLSRDFINNYSLEQILNKNTAIVVLDSLLKKKEAVMNERIKQLKDYKIRNGVLNLDKQSQIVYQQITDNENKRNQALIDRQAAQAALKSVNDKLASRTSDKYLGAEVIEDNRAIINLKNKVQAAEDNYLRNGYKPADKKTVDSLQVLLSSRLVQSNDQYVSDPLIAKQSLVQRRISLGIEVERATAGINDIDKELAKLNAKFTGMVPFDAGVSDYERNADVATKEYLEILARYNQTSLDKNVSLRLQLVQEGIPTLPESSKKLIYMALSAIASFAICFCTIFLISVLDHSVNNGAELKSELNAKLIGELDFIRAGNDNIAQIWSGQQPESEYAVFRNQLRALRFELDNQLFDHNEKVLGLTGFGASGSQSFTVLNLAYAFAQLNKKVLLIGNQEVVSALQKLKVPVNQSLKAVLQAADIAENKPFTFVSNDLNGQSLLEIKDREGLSSIFTAIKDRFDLIIVALDSLEDDVDNREWMSFIGLYAAIFVAGSALHDKQKKALATLNGDENFAGWIVTSVKQK</sequence>
<protein>
    <recommendedName>
        <fullName evidence="4">Lipopolysaccharide biosynthesis protein</fullName>
    </recommendedName>
</protein>
<evidence type="ECO:0000313" key="3">
    <source>
        <dbReference type="Proteomes" id="UP000031246"/>
    </source>
</evidence>
<keyword evidence="1" id="KW-0472">Membrane</keyword>
<dbReference type="PANTHER" id="PTHR32309">
    <property type="entry name" value="TYROSINE-PROTEIN KINASE"/>
    <property type="match status" value="1"/>
</dbReference>
<dbReference type="PANTHER" id="PTHR32309:SF13">
    <property type="entry name" value="FERRIC ENTEROBACTIN TRANSPORT PROTEIN FEPE"/>
    <property type="match status" value="1"/>
</dbReference>
<comment type="caution">
    <text evidence="2">The sequence shown here is derived from an EMBL/GenBank/DDBJ whole genome shotgun (WGS) entry which is preliminary data.</text>
</comment>
<dbReference type="Proteomes" id="UP000031246">
    <property type="component" value="Unassembled WGS sequence"/>
</dbReference>